<feature type="domain" description="SLH" evidence="3">
    <location>
        <begin position="20"/>
        <end position="83"/>
    </location>
</feature>
<feature type="chain" id="PRO_5046476642" evidence="2">
    <location>
        <begin position="25"/>
        <end position="332"/>
    </location>
</feature>
<keyword evidence="5" id="KW-1185">Reference proteome</keyword>
<dbReference type="RefSeq" id="WP_256555062.1">
    <property type="nucleotide sequence ID" value="NZ_JANHOF010000001.1"/>
</dbReference>
<sequence length="332" mass="36851">MRKRLFLSAVIMLLVLAVGQNVWAFSDTKNDPNEAKINELQKQGIVTGDKDGSFKPQDKLTYAAGVSMIVKGLGLNIDNLRFIKKPEASDYFTKAKDGAWYSDAFIIAYHNNLDIDKDVDPSAFMTREQFAHHLFQGILKKGDYAFIQIYMELKDEADVTPAYMESIQKLLITKIAELDKNNKFYPKETIKRGEAAAWLHDAILFVKDQALKPDPGIEPEPFPYTDMKLTTKAVNDQIQEVTVSAMAPHPGYGMRIASITFDGDQAIIQIEAVHPEEDRMYPQVITEVKATTYVASSYKPVLSQTGASTDGSDAVDNSSSAPAVIDPGMKAQ</sequence>
<gene>
    <name evidence="4" type="ORF">ACFFJ8_28775</name>
</gene>
<evidence type="ECO:0000256" key="2">
    <source>
        <dbReference type="SAM" id="SignalP"/>
    </source>
</evidence>
<evidence type="ECO:0000256" key="1">
    <source>
        <dbReference type="SAM" id="MobiDB-lite"/>
    </source>
</evidence>
<keyword evidence="2" id="KW-0732">Signal</keyword>
<accession>A0ABV6JKJ1</accession>
<evidence type="ECO:0000313" key="5">
    <source>
        <dbReference type="Proteomes" id="UP001589818"/>
    </source>
</evidence>
<evidence type="ECO:0000259" key="3">
    <source>
        <dbReference type="PROSITE" id="PS51272"/>
    </source>
</evidence>
<organism evidence="4 5">
    <name type="scientific">Paenibacillus mendelii</name>
    <dbReference type="NCBI Taxonomy" id="206163"/>
    <lineage>
        <taxon>Bacteria</taxon>
        <taxon>Bacillati</taxon>
        <taxon>Bacillota</taxon>
        <taxon>Bacilli</taxon>
        <taxon>Bacillales</taxon>
        <taxon>Paenibacillaceae</taxon>
        <taxon>Paenibacillus</taxon>
    </lineage>
</organism>
<protein>
    <submittedName>
        <fullName evidence="4">S-layer homology domain-containing protein</fullName>
    </submittedName>
</protein>
<dbReference type="PROSITE" id="PS51272">
    <property type="entry name" value="SLH"/>
    <property type="match status" value="1"/>
</dbReference>
<feature type="signal peptide" evidence="2">
    <location>
        <begin position="1"/>
        <end position="24"/>
    </location>
</feature>
<dbReference type="EMBL" id="JBHLVF010000041">
    <property type="protein sequence ID" value="MFC0395350.1"/>
    <property type="molecule type" value="Genomic_DNA"/>
</dbReference>
<feature type="region of interest" description="Disordered" evidence="1">
    <location>
        <begin position="303"/>
        <end position="332"/>
    </location>
</feature>
<dbReference type="InterPro" id="IPR001119">
    <property type="entry name" value="SLH_dom"/>
</dbReference>
<evidence type="ECO:0000313" key="4">
    <source>
        <dbReference type="EMBL" id="MFC0395350.1"/>
    </source>
</evidence>
<proteinExistence type="predicted"/>
<reference evidence="4 5" key="1">
    <citation type="submission" date="2024-09" db="EMBL/GenBank/DDBJ databases">
        <authorList>
            <person name="Sun Q."/>
            <person name="Mori K."/>
        </authorList>
    </citation>
    <scope>NUCLEOTIDE SEQUENCE [LARGE SCALE GENOMIC DNA]</scope>
    <source>
        <strain evidence="4 5">CCM 4839</strain>
    </source>
</reference>
<dbReference type="Pfam" id="PF00395">
    <property type="entry name" value="SLH"/>
    <property type="match status" value="2"/>
</dbReference>
<dbReference type="Proteomes" id="UP001589818">
    <property type="component" value="Unassembled WGS sequence"/>
</dbReference>
<feature type="compositionally biased region" description="Polar residues" evidence="1">
    <location>
        <begin position="303"/>
        <end position="321"/>
    </location>
</feature>
<comment type="caution">
    <text evidence="4">The sequence shown here is derived from an EMBL/GenBank/DDBJ whole genome shotgun (WGS) entry which is preliminary data.</text>
</comment>
<name>A0ABV6JKJ1_9BACL</name>